<dbReference type="InterPro" id="IPR036881">
    <property type="entry name" value="Glyco_hydro_3_C_sf"/>
</dbReference>
<evidence type="ECO:0000313" key="8">
    <source>
        <dbReference type="Proteomes" id="UP000244069"/>
    </source>
</evidence>
<dbReference type="AlphaFoldDB" id="A0A2T6B1B5"/>
<gene>
    <name evidence="7" type="ORF">C8N44_106184</name>
</gene>
<dbReference type="GO" id="GO:0009254">
    <property type="term" value="P:peptidoglycan turnover"/>
    <property type="evidence" value="ECO:0007669"/>
    <property type="project" value="TreeGrafter"/>
</dbReference>
<dbReference type="GO" id="GO:0004563">
    <property type="term" value="F:beta-N-acetylhexosaminidase activity"/>
    <property type="evidence" value="ECO:0007669"/>
    <property type="project" value="UniProtKB-EC"/>
</dbReference>
<evidence type="ECO:0000256" key="5">
    <source>
        <dbReference type="ARBA" id="ARBA00023295"/>
    </source>
</evidence>
<organism evidence="7 8">
    <name type="scientific">Allosediminivita pacifica</name>
    <dbReference type="NCBI Taxonomy" id="1267769"/>
    <lineage>
        <taxon>Bacteria</taxon>
        <taxon>Pseudomonadati</taxon>
        <taxon>Pseudomonadota</taxon>
        <taxon>Alphaproteobacteria</taxon>
        <taxon>Rhodobacterales</taxon>
        <taxon>Paracoccaceae</taxon>
        <taxon>Allosediminivita</taxon>
    </lineage>
</organism>
<dbReference type="SUPFAM" id="SSF51445">
    <property type="entry name" value="(Trans)glycosidases"/>
    <property type="match status" value="1"/>
</dbReference>
<dbReference type="GO" id="GO:0005975">
    <property type="term" value="P:carbohydrate metabolic process"/>
    <property type="evidence" value="ECO:0007669"/>
    <property type="project" value="InterPro"/>
</dbReference>
<accession>A0A2T6B1B5</accession>
<proteinExistence type="inferred from homology"/>
<feature type="domain" description="Glycoside hydrolase family 3 N-terminal" evidence="6">
    <location>
        <begin position="25"/>
        <end position="329"/>
    </location>
</feature>
<dbReference type="EMBL" id="QBKN01000006">
    <property type="protein sequence ID" value="PTX49805.1"/>
    <property type="molecule type" value="Genomic_DNA"/>
</dbReference>
<keyword evidence="8" id="KW-1185">Reference proteome</keyword>
<dbReference type="InterPro" id="IPR036962">
    <property type="entry name" value="Glyco_hydro_3_N_sf"/>
</dbReference>
<dbReference type="InterPro" id="IPR017853">
    <property type="entry name" value="GH"/>
</dbReference>
<keyword evidence="4" id="KW-0378">Hydrolase</keyword>
<dbReference type="InterPro" id="IPR001764">
    <property type="entry name" value="Glyco_hydro_3_N"/>
</dbReference>
<dbReference type="Proteomes" id="UP000244069">
    <property type="component" value="Unassembled WGS sequence"/>
</dbReference>
<evidence type="ECO:0000259" key="6">
    <source>
        <dbReference type="Pfam" id="PF00933"/>
    </source>
</evidence>
<dbReference type="PANTHER" id="PTHR30480">
    <property type="entry name" value="BETA-HEXOSAMINIDASE-RELATED"/>
    <property type="match status" value="1"/>
</dbReference>
<evidence type="ECO:0000256" key="3">
    <source>
        <dbReference type="ARBA" id="ARBA00012663"/>
    </source>
</evidence>
<comment type="similarity">
    <text evidence="2">Belongs to the glycosyl hydrolase 3 family.</text>
</comment>
<comment type="caution">
    <text evidence="7">The sequence shown here is derived from an EMBL/GenBank/DDBJ whole genome shotgun (WGS) entry which is preliminary data.</text>
</comment>
<evidence type="ECO:0000256" key="4">
    <source>
        <dbReference type="ARBA" id="ARBA00022801"/>
    </source>
</evidence>
<evidence type="ECO:0000256" key="1">
    <source>
        <dbReference type="ARBA" id="ARBA00001231"/>
    </source>
</evidence>
<dbReference type="Pfam" id="PF00933">
    <property type="entry name" value="Glyco_hydro_3"/>
    <property type="match status" value="1"/>
</dbReference>
<comment type="catalytic activity">
    <reaction evidence="1">
        <text>Hydrolysis of terminal non-reducing N-acetyl-D-hexosamine residues in N-acetyl-beta-D-hexosaminides.</text>
        <dbReference type="EC" id="3.2.1.52"/>
    </reaction>
</comment>
<sequence>MKRTWEALDDAERVGQLFNLRSVGFDTEEIARVRGLAPGGITRFFDGSGAEEERARIAELQQTAKVPMLVSADLEGSRMSLPFGTQVPNPLALAAIDDVAATEEVARIMAREARAVGVNWSFTPVLDINAAWRSSIVATRSYGSDVDRIARHALPQIRVFQEEGIAATAKHWPGEGHDDRDQHLVTTINPLTLEEWDESHGRLYREAIDAGVMSVMTAHIAFPDYARRIGKGEGADAFLPGSVSEALNTDLLRERLGFNGIVVSDASRMAGLSAVLPQHESKVQIIATGGDMILFSLDPVGEMEAVLAAVREGRITPERFFDAVTRVLGLKAWLGLHRGDPLPAFPDPAPNKARMEALLRRAPVLEKDIHGDLPLDPEKHRRVLMFTTDIADPMLKRRHKLALPNLLRAEGFEVTVHEPGDKIEAKGFDVAIYALAEETLLTRGRIFLDWAAIGGGLDATMRRLWHEIPVVMVSFGFPYYLYDAPRVPTYINAFATMEPMQEAVVDLLMGRATFEGTAPVDAFVSPDAHY</sequence>
<dbReference type="EC" id="3.2.1.52" evidence="3"/>
<evidence type="ECO:0000256" key="2">
    <source>
        <dbReference type="ARBA" id="ARBA00005336"/>
    </source>
</evidence>
<evidence type="ECO:0000313" key="7">
    <source>
        <dbReference type="EMBL" id="PTX49805.1"/>
    </source>
</evidence>
<protein>
    <recommendedName>
        <fullName evidence="3">beta-N-acetylhexosaminidase</fullName>
        <ecNumber evidence="3">3.2.1.52</ecNumber>
    </recommendedName>
</protein>
<keyword evidence="5" id="KW-0326">Glycosidase</keyword>
<dbReference type="InterPro" id="IPR050226">
    <property type="entry name" value="NagZ_Beta-hexosaminidase"/>
</dbReference>
<dbReference type="PANTHER" id="PTHR30480:SF13">
    <property type="entry name" value="BETA-HEXOSAMINIDASE"/>
    <property type="match status" value="1"/>
</dbReference>
<reference evidence="7 8" key="1">
    <citation type="submission" date="2018-04" db="EMBL/GenBank/DDBJ databases">
        <title>Genomic Encyclopedia of Archaeal and Bacterial Type Strains, Phase II (KMG-II): from individual species to whole genera.</title>
        <authorList>
            <person name="Goeker M."/>
        </authorList>
    </citation>
    <scope>NUCLEOTIDE SEQUENCE [LARGE SCALE GENOMIC DNA]</scope>
    <source>
        <strain evidence="7 8">DSM 29329</strain>
    </source>
</reference>
<name>A0A2T6B1B5_9RHOB</name>
<dbReference type="Gene3D" id="3.20.20.300">
    <property type="entry name" value="Glycoside hydrolase, family 3, N-terminal domain"/>
    <property type="match status" value="1"/>
</dbReference>
<dbReference type="Gene3D" id="3.40.50.1700">
    <property type="entry name" value="Glycoside hydrolase family 3 C-terminal domain"/>
    <property type="match status" value="1"/>
</dbReference>